<name>A0ABD1ZLX0_9MARC</name>
<proteinExistence type="predicted"/>
<sequence length="136" mass="14915">MKKIRQELPVLFSDLSVFEEVNYGRNERAVERVPPSTPPPPTGRCPPPPPFRFPKTGTVPFGPLPSTFSAAPVDAVAGKGTRAVRQTTSSSVCSAFSSVWRPPSSAFWLRSCSLSPFHIRYGRSNRERVNAEELAA</sequence>
<feature type="region of interest" description="Disordered" evidence="1">
    <location>
        <begin position="27"/>
        <end position="51"/>
    </location>
</feature>
<dbReference type="Proteomes" id="UP001605036">
    <property type="component" value="Unassembled WGS sequence"/>
</dbReference>
<protein>
    <submittedName>
        <fullName evidence="2">Uncharacterized protein</fullName>
    </submittedName>
</protein>
<comment type="caution">
    <text evidence="2">The sequence shown here is derived from an EMBL/GenBank/DDBJ whole genome shotgun (WGS) entry which is preliminary data.</text>
</comment>
<feature type="compositionally biased region" description="Pro residues" evidence="1">
    <location>
        <begin position="35"/>
        <end position="51"/>
    </location>
</feature>
<evidence type="ECO:0000313" key="2">
    <source>
        <dbReference type="EMBL" id="KAL2652315.1"/>
    </source>
</evidence>
<reference evidence="2 3" key="1">
    <citation type="submission" date="2024-09" db="EMBL/GenBank/DDBJ databases">
        <title>Chromosome-scale assembly of Riccia fluitans.</title>
        <authorList>
            <person name="Paukszto L."/>
            <person name="Sawicki J."/>
            <person name="Karawczyk K."/>
            <person name="Piernik-Szablinska J."/>
            <person name="Szczecinska M."/>
            <person name="Mazdziarz M."/>
        </authorList>
    </citation>
    <scope>NUCLEOTIDE SEQUENCE [LARGE SCALE GENOMIC DNA]</scope>
    <source>
        <strain evidence="2">Rf_01</strain>
        <tissue evidence="2">Aerial parts of the thallus</tissue>
    </source>
</reference>
<evidence type="ECO:0000313" key="3">
    <source>
        <dbReference type="Proteomes" id="UP001605036"/>
    </source>
</evidence>
<organism evidence="2 3">
    <name type="scientific">Riccia fluitans</name>
    <dbReference type="NCBI Taxonomy" id="41844"/>
    <lineage>
        <taxon>Eukaryota</taxon>
        <taxon>Viridiplantae</taxon>
        <taxon>Streptophyta</taxon>
        <taxon>Embryophyta</taxon>
        <taxon>Marchantiophyta</taxon>
        <taxon>Marchantiopsida</taxon>
        <taxon>Marchantiidae</taxon>
        <taxon>Marchantiales</taxon>
        <taxon>Ricciaceae</taxon>
        <taxon>Riccia</taxon>
    </lineage>
</organism>
<accession>A0ABD1ZLX0</accession>
<dbReference type="EMBL" id="JBHFFA010000001">
    <property type="protein sequence ID" value="KAL2652315.1"/>
    <property type="molecule type" value="Genomic_DNA"/>
</dbReference>
<gene>
    <name evidence="2" type="ORF">R1flu_020443</name>
</gene>
<dbReference type="AlphaFoldDB" id="A0ABD1ZLX0"/>
<evidence type="ECO:0000256" key="1">
    <source>
        <dbReference type="SAM" id="MobiDB-lite"/>
    </source>
</evidence>
<keyword evidence="3" id="KW-1185">Reference proteome</keyword>